<dbReference type="EMBL" id="CP001715">
    <property type="protein sequence ID" value="ACV33831.1"/>
    <property type="molecule type" value="Genomic_DNA"/>
</dbReference>
<accession>C7RL09</accession>
<dbReference type="OrthoDB" id="5198170at2"/>
<dbReference type="KEGG" id="app:CAP2UW1_0480"/>
<dbReference type="AlphaFoldDB" id="C7RL09"/>
<keyword evidence="1" id="KW-0175">Coiled coil</keyword>
<sequence length="68" mass="7442">MEARLRKRLEELRAEYDKGRKALDDLESQAANVRATLLRIAGAVQVLQEELGESPGGGENVPIPRAAD</sequence>
<evidence type="ECO:0000256" key="1">
    <source>
        <dbReference type="SAM" id="Coils"/>
    </source>
</evidence>
<dbReference type="STRING" id="522306.CAP2UW1_0480"/>
<dbReference type="HOGENOM" id="CLU_190652_0_0_4"/>
<feature type="coiled-coil region" evidence="1">
    <location>
        <begin position="2"/>
        <end position="36"/>
    </location>
</feature>
<protein>
    <submittedName>
        <fullName evidence="2">Uncharacterized protein</fullName>
    </submittedName>
</protein>
<organism evidence="2">
    <name type="scientific">Accumulibacter regalis</name>
    <dbReference type="NCBI Taxonomy" id="522306"/>
    <lineage>
        <taxon>Bacteria</taxon>
        <taxon>Pseudomonadati</taxon>
        <taxon>Pseudomonadota</taxon>
        <taxon>Betaproteobacteria</taxon>
        <taxon>Candidatus Accumulibacter</taxon>
    </lineage>
</organism>
<name>C7RL09_ACCRE</name>
<gene>
    <name evidence="2" type="ordered locus">CAP2UW1_0480</name>
</gene>
<reference evidence="2" key="1">
    <citation type="submission" date="2009-08" db="EMBL/GenBank/DDBJ databases">
        <authorList>
            <consortium name="US DOE Joint Genome Institute"/>
            <person name="Lucas S."/>
            <person name="Copeland A."/>
            <person name="Lapidus A."/>
            <person name="Glavina del Rio T."/>
            <person name="Dalin E."/>
            <person name="Tice H."/>
            <person name="Bruce D."/>
            <person name="Barry K."/>
            <person name="Pitluck S."/>
            <person name="Lowry S."/>
            <person name="Larimer F."/>
            <person name="Land M."/>
            <person name="Hauser L."/>
            <person name="Kyrpides N."/>
            <person name="Ivanova N."/>
            <person name="McMahon K.D."/>
            <person name="Hugenholtz P."/>
        </authorList>
    </citation>
    <scope>NUCLEOTIDE SEQUENCE</scope>
    <source>
        <strain evidence="2">UW-1</strain>
    </source>
</reference>
<evidence type="ECO:0000313" key="2">
    <source>
        <dbReference type="EMBL" id="ACV33831.1"/>
    </source>
</evidence>
<proteinExistence type="predicted"/>
<reference evidence="2" key="2">
    <citation type="submission" date="2009-09" db="EMBL/GenBank/DDBJ databases">
        <title>Complete sequence of chromosome of Candidatus Accumulibacter phosphatis clade IIA str. UW-1.</title>
        <authorList>
            <consortium name="US DOE Joint Genome Institute"/>
            <person name="Martin H.G."/>
            <person name="Ivanova N."/>
            <person name="Kunin V."/>
            <person name="Warnecke F."/>
            <person name="Barry K."/>
            <person name="He S."/>
            <person name="Salamov A."/>
            <person name="Szeto E."/>
            <person name="Dalin E."/>
            <person name="Pangilinan J.L."/>
            <person name="Lapidus A."/>
            <person name="Lowry S."/>
            <person name="Kyrpides N.C."/>
            <person name="McMahon K.D."/>
            <person name="Hugenholtz P."/>
        </authorList>
    </citation>
    <scope>NUCLEOTIDE SEQUENCE [LARGE SCALE GENOMIC DNA]</scope>
    <source>
        <strain evidence="2">UW-1</strain>
    </source>
</reference>